<organism evidence="2 3">
    <name type="scientific">Dendrothele bispora (strain CBS 962.96)</name>
    <dbReference type="NCBI Taxonomy" id="1314807"/>
    <lineage>
        <taxon>Eukaryota</taxon>
        <taxon>Fungi</taxon>
        <taxon>Dikarya</taxon>
        <taxon>Basidiomycota</taxon>
        <taxon>Agaricomycotina</taxon>
        <taxon>Agaricomycetes</taxon>
        <taxon>Agaricomycetidae</taxon>
        <taxon>Agaricales</taxon>
        <taxon>Agaricales incertae sedis</taxon>
        <taxon>Dendrothele</taxon>
    </lineage>
</organism>
<sequence>MCSATSTIRSLVCDDCWTGPFSQQSFRTLGDGDKVVYKTTWSKVREAAARGCGLCSLLIVDDENHEDDVSFHLGLSSIPQTSGFQVTGPPHTQILGVEIEGDELEMENTYFLYTGLDDPAAKEIVAKEPLRDVQSEQSFSMAFKCLDDCIKRHPACPKPDQNAHLPTRVIDCSDPFHPKLVISQGALNVPYVALSYVWGGPQPNCTTAKNLETYIRVGIDIESVPKTIQDAIQVTNKFGFRYLWVDAFCIIQDSAEDKKKELIQMRQIFRDAYFTIVASRAETAFAGFLYTCTSPQNPSPRLPFWCKDGHLGTVSTQPMFIPYDATSEPADQRAWCYEERLLSARKLVYASDTLYYHCQSAATAVGGSISLPRTSERLLDVMLLPDDKIGAHVAEWKYLDWRELRHKWADIIANYTARGVTKPKDKLTALAGVAEEREDIPNPRPSQYLAPSWSWASVQGRITLMPGMLSCYELFGDPSEIKSCEILSCDVVVEDERLSYGRVRSGVLKLHSKMVPVSWTGGSYDSEFGLFTSEKNVQDVTLLKVRAEAEGDSSLRCVGDVSIDSIKELDEGPLWLVFIIWNVSVKTPGAGGLIITDNGDGKFKRVGFWQIPDLEIEAEDDRKAMLSWYTTIGNESFDVLEIV</sequence>
<dbReference type="OrthoDB" id="5125733at2759"/>
<dbReference type="PANTHER" id="PTHR33112">
    <property type="entry name" value="DOMAIN PROTEIN, PUTATIVE-RELATED"/>
    <property type="match status" value="1"/>
</dbReference>
<reference evidence="2 3" key="1">
    <citation type="journal article" date="2019" name="Nat. Ecol. Evol.">
        <title>Megaphylogeny resolves global patterns of mushroom evolution.</title>
        <authorList>
            <person name="Varga T."/>
            <person name="Krizsan K."/>
            <person name="Foldi C."/>
            <person name="Dima B."/>
            <person name="Sanchez-Garcia M."/>
            <person name="Sanchez-Ramirez S."/>
            <person name="Szollosi G.J."/>
            <person name="Szarkandi J.G."/>
            <person name="Papp V."/>
            <person name="Albert L."/>
            <person name="Andreopoulos W."/>
            <person name="Angelini C."/>
            <person name="Antonin V."/>
            <person name="Barry K.W."/>
            <person name="Bougher N.L."/>
            <person name="Buchanan P."/>
            <person name="Buyck B."/>
            <person name="Bense V."/>
            <person name="Catcheside P."/>
            <person name="Chovatia M."/>
            <person name="Cooper J."/>
            <person name="Damon W."/>
            <person name="Desjardin D."/>
            <person name="Finy P."/>
            <person name="Geml J."/>
            <person name="Haridas S."/>
            <person name="Hughes K."/>
            <person name="Justo A."/>
            <person name="Karasinski D."/>
            <person name="Kautmanova I."/>
            <person name="Kiss B."/>
            <person name="Kocsube S."/>
            <person name="Kotiranta H."/>
            <person name="LaButti K.M."/>
            <person name="Lechner B.E."/>
            <person name="Liimatainen K."/>
            <person name="Lipzen A."/>
            <person name="Lukacs Z."/>
            <person name="Mihaltcheva S."/>
            <person name="Morgado L.N."/>
            <person name="Niskanen T."/>
            <person name="Noordeloos M.E."/>
            <person name="Ohm R.A."/>
            <person name="Ortiz-Santana B."/>
            <person name="Ovrebo C."/>
            <person name="Racz N."/>
            <person name="Riley R."/>
            <person name="Savchenko A."/>
            <person name="Shiryaev A."/>
            <person name="Soop K."/>
            <person name="Spirin V."/>
            <person name="Szebenyi C."/>
            <person name="Tomsovsky M."/>
            <person name="Tulloss R.E."/>
            <person name="Uehling J."/>
            <person name="Grigoriev I.V."/>
            <person name="Vagvolgyi C."/>
            <person name="Papp T."/>
            <person name="Martin F.M."/>
            <person name="Miettinen O."/>
            <person name="Hibbett D.S."/>
            <person name="Nagy L.G."/>
        </authorList>
    </citation>
    <scope>NUCLEOTIDE SEQUENCE [LARGE SCALE GENOMIC DNA]</scope>
    <source>
        <strain evidence="2 3">CBS 962.96</strain>
    </source>
</reference>
<evidence type="ECO:0000259" key="1">
    <source>
        <dbReference type="Pfam" id="PF06985"/>
    </source>
</evidence>
<gene>
    <name evidence="2" type="ORF">K435DRAFT_970424</name>
</gene>
<accession>A0A4V4HD86</accession>
<keyword evidence="3" id="KW-1185">Reference proteome</keyword>
<name>A0A4V4HD86_DENBC</name>
<proteinExistence type="predicted"/>
<dbReference type="AlphaFoldDB" id="A0A4V4HD86"/>
<feature type="domain" description="Heterokaryon incompatibility" evidence="1">
    <location>
        <begin position="191"/>
        <end position="339"/>
    </location>
</feature>
<dbReference type="Pfam" id="PF06985">
    <property type="entry name" value="HET"/>
    <property type="match status" value="1"/>
</dbReference>
<dbReference type="EMBL" id="ML179510">
    <property type="protein sequence ID" value="THU86145.1"/>
    <property type="molecule type" value="Genomic_DNA"/>
</dbReference>
<evidence type="ECO:0000313" key="2">
    <source>
        <dbReference type="EMBL" id="THU86145.1"/>
    </source>
</evidence>
<dbReference type="PANTHER" id="PTHR33112:SF16">
    <property type="entry name" value="HETEROKARYON INCOMPATIBILITY DOMAIN-CONTAINING PROTEIN"/>
    <property type="match status" value="1"/>
</dbReference>
<dbReference type="Proteomes" id="UP000297245">
    <property type="component" value="Unassembled WGS sequence"/>
</dbReference>
<protein>
    <submittedName>
        <fullName evidence="2">HET-domain-containing protein</fullName>
    </submittedName>
</protein>
<dbReference type="InterPro" id="IPR010730">
    <property type="entry name" value="HET"/>
</dbReference>
<evidence type="ECO:0000313" key="3">
    <source>
        <dbReference type="Proteomes" id="UP000297245"/>
    </source>
</evidence>